<reference evidence="2 3" key="1">
    <citation type="submission" date="2016-07" db="EMBL/GenBank/DDBJ databases">
        <title>Pervasive Adenine N6-methylation of Active Genes in Fungi.</title>
        <authorList>
            <consortium name="DOE Joint Genome Institute"/>
            <person name="Mondo S.J."/>
            <person name="Dannebaum R.O."/>
            <person name="Kuo R.C."/>
            <person name="Labutti K."/>
            <person name="Haridas S."/>
            <person name="Kuo A."/>
            <person name="Salamov A."/>
            <person name="Ahrendt S.R."/>
            <person name="Lipzen A."/>
            <person name="Sullivan W."/>
            <person name="Andreopoulos W.B."/>
            <person name="Clum A."/>
            <person name="Lindquist E."/>
            <person name="Daum C."/>
            <person name="Ramamoorthy G.K."/>
            <person name="Gryganskyi A."/>
            <person name="Culley D."/>
            <person name="Magnuson J.K."/>
            <person name="James T.Y."/>
            <person name="O'Malley M.A."/>
            <person name="Stajich J.E."/>
            <person name="Spatafora J.W."/>
            <person name="Visel A."/>
            <person name="Grigoriev I.V."/>
        </authorList>
    </citation>
    <scope>NUCLEOTIDE SEQUENCE [LARGE SCALE GENOMIC DNA]</scope>
    <source>
        <strain evidence="2 3">62-1032</strain>
    </source>
</reference>
<dbReference type="OrthoDB" id="2446291at2759"/>
<name>A0A1Y2EL09_9BASI</name>
<evidence type="ECO:0000313" key="2">
    <source>
        <dbReference type="EMBL" id="ORY72227.1"/>
    </source>
</evidence>
<feature type="region of interest" description="Disordered" evidence="1">
    <location>
        <begin position="1"/>
        <end position="223"/>
    </location>
</feature>
<comment type="caution">
    <text evidence="2">The sequence shown here is derived from an EMBL/GenBank/DDBJ whole genome shotgun (WGS) entry which is preliminary data.</text>
</comment>
<accession>A0A1Y2EL09</accession>
<sequence length="281" mass="29490">MYSPFDPLPQPPPPTNGTSLKRTRSNSPGSLHKKRAPPSYTPSIYTTLPPHLAHSLSHSNGLQHPQPQPHASGVNVSGNNTPGMGGDWVTRTEGLQLATPPPGERGWGWGAGGAAGGEGEGGMEEDVGMAGGGDMEMDTPMDSTSSAPLPASFHSLPTSITHPNTHRTDPPQLPHHAPPLYQHLAGSPQPTSTSMSRSSSSSSSLASEMSISSYPHPQPQPHHQAAPLIAAGVPSLSTNQKRTGGGWKVTFGFRHDCQRCLNKEVGHYSHVVSDEGVFAGQ</sequence>
<keyword evidence="3" id="KW-1185">Reference proteome</keyword>
<feature type="compositionally biased region" description="Pro residues" evidence="1">
    <location>
        <begin position="1"/>
        <end position="15"/>
    </location>
</feature>
<feature type="compositionally biased region" description="Polar residues" evidence="1">
    <location>
        <begin position="16"/>
        <end position="29"/>
    </location>
</feature>
<evidence type="ECO:0000256" key="1">
    <source>
        <dbReference type="SAM" id="MobiDB-lite"/>
    </source>
</evidence>
<evidence type="ECO:0000313" key="3">
    <source>
        <dbReference type="Proteomes" id="UP000193467"/>
    </source>
</evidence>
<dbReference type="EMBL" id="MCGR01000053">
    <property type="protein sequence ID" value="ORY72227.1"/>
    <property type="molecule type" value="Genomic_DNA"/>
</dbReference>
<proteinExistence type="predicted"/>
<feature type="compositionally biased region" description="Polar residues" evidence="1">
    <location>
        <begin position="56"/>
        <end position="65"/>
    </location>
</feature>
<dbReference type="AlphaFoldDB" id="A0A1Y2EL09"/>
<feature type="compositionally biased region" description="Gly residues" evidence="1">
    <location>
        <begin position="105"/>
        <end position="120"/>
    </location>
</feature>
<organism evidence="2 3">
    <name type="scientific">Leucosporidium creatinivorum</name>
    <dbReference type="NCBI Taxonomy" id="106004"/>
    <lineage>
        <taxon>Eukaryota</taxon>
        <taxon>Fungi</taxon>
        <taxon>Dikarya</taxon>
        <taxon>Basidiomycota</taxon>
        <taxon>Pucciniomycotina</taxon>
        <taxon>Microbotryomycetes</taxon>
        <taxon>Leucosporidiales</taxon>
        <taxon>Leucosporidium</taxon>
    </lineage>
</organism>
<feature type="compositionally biased region" description="Low complexity" evidence="1">
    <location>
        <begin position="192"/>
        <end position="223"/>
    </location>
</feature>
<protein>
    <submittedName>
        <fullName evidence="2">Uncharacterized protein</fullName>
    </submittedName>
</protein>
<dbReference type="InParanoid" id="A0A1Y2EL09"/>
<dbReference type="Proteomes" id="UP000193467">
    <property type="component" value="Unassembled WGS sequence"/>
</dbReference>
<gene>
    <name evidence="2" type="ORF">BCR35DRAFT_354465</name>
</gene>